<evidence type="ECO:0000259" key="13">
    <source>
        <dbReference type="Pfam" id="PF00999"/>
    </source>
</evidence>
<keyword evidence="10" id="KW-0739">Sodium transport</keyword>
<feature type="domain" description="Cation/H+ exchanger transmembrane" evidence="13">
    <location>
        <begin position="74"/>
        <end position="477"/>
    </location>
</feature>
<dbReference type="STRING" id="47428.A0A284QLQ0"/>
<evidence type="ECO:0000256" key="2">
    <source>
        <dbReference type="ARBA" id="ARBA00005248"/>
    </source>
</evidence>
<dbReference type="GO" id="GO:0030007">
    <property type="term" value="P:intracellular potassium ion homeostasis"/>
    <property type="evidence" value="ECO:0007669"/>
    <property type="project" value="TreeGrafter"/>
</dbReference>
<keyword evidence="3" id="KW-0813">Transport</keyword>
<dbReference type="Pfam" id="PF00999">
    <property type="entry name" value="Na_H_Exchanger"/>
    <property type="match status" value="1"/>
</dbReference>
<keyword evidence="9 12" id="KW-0472">Membrane</keyword>
<dbReference type="PANTHER" id="PTHR31382">
    <property type="entry name" value="NA(+)/H(+) ANTIPORTER"/>
    <property type="match status" value="1"/>
</dbReference>
<sequence>MVFIESSELLNVDSLICYGLHLSLTTFLQISAQSLAYIVLGGFVVAFSTVSVLAKDKVPPSLSAARFLALTQAIFWPKFFVNEVVLGTAFGVAVGPYGCGIFDPHSWGSSTQTVTLEVMRIVLAIGLFIIGVELPGPYMARHAKGLLFMVVPTMAIGWVTVAGVLRALFPGLNFVSCLAVAACLTPTDPIICAAIVGGKFAVKHVPLNLRQILSAESAANDGLAYPFLSISVYLTVESSKRVAFEKWLIIGCLYQVIMGVVIGAVLGLAFSWLMKRSLRRGFIDRESYVAQYLALAFLTIGIVSTIGSDDLLAAFAAGNALSWDEHFNSQTEDELFATVIDRVLNCACFVYIGAWLRFDTFNDPSLGISSIRLIVFFIAILVLRRIPSMLLLYKKRCFLVILVCTELSSGGCTFLHSDIGPMGVGAVFISTLALTRLPEPRYPPETQQELLATMLQPIVSFVVLGSIIIHGLSIPFFSMGRNVSRTLSRSTRDVPEWMFWINQRGAVYKDEEKSRKPDLDLEERLEYESRAKIVPASGGSSTPRVVHSHEAQ</sequence>
<feature type="transmembrane region" description="Helical" evidence="12">
    <location>
        <begin position="293"/>
        <end position="317"/>
    </location>
</feature>
<dbReference type="InterPro" id="IPR004712">
    <property type="entry name" value="Na+/H+_antiporter_fungi"/>
</dbReference>
<dbReference type="GO" id="GO:0005886">
    <property type="term" value="C:plasma membrane"/>
    <property type="evidence" value="ECO:0007669"/>
    <property type="project" value="InterPro"/>
</dbReference>
<evidence type="ECO:0000256" key="11">
    <source>
        <dbReference type="SAM" id="MobiDB-lite"/>
    </source>
</evidence>
<feature type="transmembrane region" description="Helical" evidence="12">
    <location>
        <begin position="398"/>
        <end position="416"/>
    </location>
</feature>
<comment type="similarity">
    <text evidence="2">Belongs to the fungal Na(+)/H(+) exchanger family.</text>
</comment>
<protein>
    <recommendedName>
        <fullName evidence="13">Cation/H+ exchanger transmembrane domain-containing protein</fullName>
    </recommendedName>
</protein>
<feature type="transmembrane region" description="Helical" evidence="12">
    <location>
        <begin position="458"/>
        <end position="479"/>
    </location>
</feature>
<accession>A0A284QLQ0</accession>
<dbReference type="Proteomes" id="UP000219338">
    <property type="component" value="Unassembled WGS sequence"/>
</dbReference>
<evidence type="ECO:0000313" key="15">
    <source>
        <dbReference type="Proteomes" id="UP000219338"/>
    </source>
</evidence>
<keyword evidence="15" id="KW-1185">Reference proteome</keyword>
<feature type="transmembrane region" description="Helical" evidence="12">
    <location>
        <begin position="366"/>
        <end position="386"/>
    </location>
</feature>
<gene>
    <name evidence="14" type="ORF">ARMOST_00646</name>
</gene>
<evidence type="ECO:0000256" key="5">
    <source>
        <dbReference type="ARBA" id="ARBA00022692"/>
    </source>
</evidence>
<dbReference type="AlphaFoldDB" id="A0A284QLQ0"/>
<evidence type="ECO:0000256" key="6">
    <source>
        <dbReference type="ARBA" id="ARBA00022989"/>
    </source>
</evidence>
<keyword evidence="8" id="KW-0406">Ion transport</keyword>
<dbReference type="GO" id="GO:0042391">
    <property type="term" value="P:regulation of membrane potential"/>
    <property type="evidence" value="ECO:0007669"/>
    <property type="project" value="InterPro"/>
</dbReference>
<evidence type="ECO:0000256" key="3">
    <source>
        <dbReference type="ARBA" id="ARBA00022448"/>
    </source>
</evidence>
<evidence type="ECO:0000256" key="1">
    <source>
        <dbReference type="ARBA" id="ARBA00004141"/>
    </source>
</evidence>
<dbReference type="EMBL" id="FUEG01000001">
    <property type="protein sequence ID" value="SJK97394.1"/>
    <property type="molecule type" value="Genomic_DNA"/>
</dbReference>
<evidence type="ECO:0000256" key="10">
    <source>
        <dbReference type="ARBA" id="ARBA00023201"/>
    </source>
</evidence>
<feature type="transmembrane region" description="Helical" evidence="12">
    <location>
        <begin position="248"/>
        <end position="273"/>
    </location>
</feature>
<feature type="transmembrane region" description="Helical" evidence="12">
    <location>
        <begin position="146"/>
        <end position="165"/>
    </location>
</feature>
<keyword evidence="4" id="KW-0050">Antiport</keyword>
<proteinExistence type="inferred from homology"/>
<name>A0A284QLQ0_ARMOS</name>
<dbReference type="GO" id="GO:0120029">
    <property type="term" value="P:proton export across plasma membrane"/>
    <property type="evidence" value="ECO:0007669"/>
    <property type="project" value="InterPro"/>
</dbReference>
<feature type="region of interest" description="Disordered" evidence="11">
    <location>
        <begin position="532"/>
        <end position="552"/>
    </location>
</feature>
<dbReference type="PANTHER" id="PTHR31382:SF4">
    <property type="entry name" value="NA(+)_H(+) ANTIPORTER"/>
    <property type="match status" value="1"/>
</dbReference>
<feature type="transmembrane region" description="Helical" evidence="12">
    <location>
        <begin position="118"/>
        <end position="134"/>
    </location>
</feature>
<evidence type="ECO:0000256" key="4">
    <source>
        <dbReference type="ARBA" id="ARBA00022449"/>
    </source>
</evidence>
<evidence type="ECO:0000313" key="14">
    <source>
        <dbReference type="EMBL" id="SJK97394.1"/>
    </source>
</evidence>
<dbReference type="InterPro" id="IPR006153">
    <property type="entry name" value="Cation/H_exchanger_TM"/>
</dbReference>
<keyword evidence="5 12" id="KW-0812">Transmembrane</keyword>
<comment type="subcellular location">
    <subcellularLocation>
        <location evidence="1">Membrane</location>
        <topology evidence="1">Multi-pass membrane protein</topology>
    </subcellularLocation>
</comment>
<feature type="transmembrane region" description="Helical" evidence="12">
    <location>
        <begin position="75"/>
        <end position="98"/>
    </location>
</feature>
<evidence type="ECO:0000256" key="12">
    <source>
        <dbReference type="SAM" id="Phobius"/>
    </source>
</evidence>
<reference evidence="15" key="1">
    <citation type="journal article" date="2017" name="Nat. Ecol. Evol.">
        <title>Genome expansion and lineage-specific genetic innovations in the forest pathogenic fungi Armillaria.</title>
        <authorList>
            <person name="Sipos G."/>
            <person name="Prasanna A.N."/>
            <person name="Walter M.C."/>
            <person name="O'Connor E."/>
            <person name="Balint B."/>
            <person name="Krizsan K."/>
            <person name="Kiss B."/>
            <person name="Hess J."/>
            <person name="Varga T."/>
            <person name="Slot J."/>
            <person name="Riley R."/>
            <person name="Boka B."/>
            <person name="Rigling D."/>
            <person name="Barry K."/>
            <person name="Lee J."/>
            <person name="Mihaltcheva S."/>
            <person name="LaButti K."/>
            <person name="Lipzen A."/>
            <person name="Waldron R."/>
            <person name="Moloney N.M."/>
            <person name="Sperisen C."/>
            <person name="Kredics L."/>
            <person name="Vagvoelgyi C."/>
            <person name="Patrignani A."/>
            <person name="Fitzpatrick D."/>
            <person name="Nagy I."/>
            <person name="Doyle S."/>
            <person name="Anderson J.B."/>
            <person name="Grigoriev I.V."/>
            <person name="Gueldener U."/>
            <person name="Muensterkoetter M."/>
            <person name="Nagy L.G."/>
        </authorList>
    </citation>
    <scope>NUCLEOTIDE SEQUENCE [LARGE SCALE GENOMIC DNA]</scope>
    <source>
        <strain evidence="15">C18/9</strain>
    </source>
</reference>
<keyword evidence="6 12" id="KW-1133">Transmembrane helix</keyword>
<keyword evidence="7" id="KW-0915">Sodium</keyword>
<dbReference type="GO" id="GO:0036376">
    <property type="term" value="P:sodium ion export across plasma membrane"/>
    <property type="evidence" value="ECO:0007669"/>
    <property type="project" value="InterPro"/>
</dbReference>
<feature type="transmembrane region" description="Helical" evidence="12">
    <location>
        <begin position="34"/>
        <end position="54"/>
    </location>
</feature>
<dbReference type="OrthoDB" id="2190219at2759"/>
<evidence type="ECO:0000256" key="9">
    <source>
        <dbReference type="ARBA" id="ARBA00023136"/>
    </source>
</evidence>
<evidence type="ECO:0000256" key="8">
    <source>
        <dbReference type="ARBA" id="ARBA00023065"/>
    </source>
</evidence>
<dbReference type="GO" id="GO:0015385">
    <property type="term" value="F:sodium:proton antiporter activity"/>
    <property type="evidence" value="ECO:0007669"/>
    <property type="project" value="InterPro"/>
</dbReference>
<organism evidence="14 15">
    <name type="scientific">Armillaria ostoyae</name>
    <name type="common">Armillaria root rot fungus</name>
    <dbReference type="NCBI Taxonomy" id="47428"/>
    <lineage>
        <taxon>Eukaryota</taxon>
        <taxon>Fungi</taxon>
        <taxon>Dikarya</taxon>
        <taxon>Basidiomycota</taxon>
        <taxon>Agaricomycotina</taxon>
        <taxon>Agaricomycetes</taxon>
        <taxon>Agaricomycetidae</taxon>
        <taxon>Agaricales</taxon>
        <taxon>Marasmiineae</taxon>
        <taxon>Physalacriaceae</taxon>
        <taxon>Armillaria</taxon>
    </lineage>
</organism>
<evidence type="ECO:0000256" key="7">
    <source>
        <dbReference type="ARBA" id="ARBA00023053"/>
    </source>
</evidence>
<dbReference type="OMA" id="QSWAHES"/>